<comment type="catalytic activity">
    <reaction evidence="9">
        <text>L-isoleucine + 2-oxoglutarate = (S)-3-methyl-2-oxopentanoate + L-glutamate</text>
        <dbReference type="Rhea" id="RHEA:24801"/>
        <dbReference type="ChEBI" id="CHEBI:16810"/>
        <dbReference type="ChEBI" id="CHEBI:29985"/>
        <dbReference type="ChEBI" id="CHEBI:35146"/>
        <dbReference type="ChEBI" id="CHEBI:58045"/>
        <dbReference type="EC" id="2.6.1.42"/>
    </reaction>
</comment>
<evidence type="ECO:0000256" key="6">
    <source>
        <dbReference type="ARBA" id="ARBA00013053"/>
    </source>
</evidence>
<dbReference type="AlphaFoldDB" id="A0A4U6D3I1"/>
<dbReference type="SUPFAM" id="SSF56752">
    <property type="entry name" value="D-aminoacid aminotransferase-like PLP-dependent enzymes"/>
    <property type="match status" value="1"/>
</dbReference>
<dbReference type="CDD" id="cd00449">
    <property type="entry name" value="PLPDE_IV"/>
    <property type="match status" value="1"/>
</dbReference>
<evidence type="ECO:0000256" key="7">
    <source>
        <dbReference type="ARBA" id="ARBA00022898"/>
    </source>
</evidence>
<evidence type="ECO:0000256" key="10">
    <source>
        <dbReference type="ARBA" id="ARBA00049229"/>
    </source>
</evidence>
<evidence type="ECO:0000256" key="5">
    <source>
        <dbReference type="ARBA" id="ARBA00009320"/>
    </source>
</evidence>
<dbReference type="PANTHER" id="PTHR42743">
    <property type="entry name" value="AMINO-ACID AMINOTRANSFERASE"/>
    <property type="match status" value="1"/>
</dbReference>
<keyword evidence="11" id="KW-0808">Transferase</keyword>
<keyword evidence="7" id="KW-0663">Pyridoxal phosphate</keyword>
<evidence type="ECO:0000256" key="9">
    <source>
        <dbReference type="ARBA" id="ARBA00048798"/>
    </source>
</evidence>
<evidence type="ECO:0000313" key="11">
    <source>
        <dbReference type="EMBL" id="TKT91196.1"/>
    </source>
</evidence>
<comment type="caution">
    <text evidence="11">The sequence shown here is derived from an EMBL/GenBank/DDBJ whole genome shotgun (WGS) entry which is preliminary data.</text>
</comment>
<protein>
    <recommendedName>
        <fullName evidence="6">branched-chain-amino-acid transaminase</fullName>
        <ecNumber evidence="6">2.6.1.42</ecNumber>
    </recommendedName>
</protein>
<evidence type="ECO:0000256" key="1">
    <source>
        <dbReference type="ARBA" id="ARBA00001933"/>
    </source>
</evidence>
<comment type="pathway">
    <text evidence="3">Amino-acid biosynthesis; L-valine biosynthesis; L-valine from pyruvate: step 4/4.</text>
</comment>
<dbReference type="InterPro" id="IPR043131">
    <property type="entry name" value="BCAT-like_N"/>
</dbReference>
<comment type="pathway">
    <text evidence="2">Amino-acid biosynthesis; L-isoleucine biosynthesis; L-isoleucine from 2-oxobutanoate: step 4/4.</text>
</comment>
<comment type="similarity">
    <text evidence="5">Belongs to the class-IV pyridoxal-phosphate-dependent aminotransferase family.</text>
</comment>
<comment type="cofactor">
    <cofactor evidence="1">
        <name>pyridoxal 5'-phosphate</name>
        <dbReference type="ChEBI" id="CHEBI:597326"/>
    </cofactor>
</comment>
<dbReference type="EC" id="2.6.1.42" evidence="6"/>
<dbReference type="PANTHER" id="PTHR42743:SF11">
    <property type="entry name" value="AMINODEOXYCHORISMATE LYASE"/>
    <property type="match status" value="1"/>
</dbReference>
<dbReference type="Pfam" id="PF01063">
    <property type="entry name" value="Aminotran_4"/>
    <property type="match status" value="1"/>
</dbReference>
<dbReference type="GO" id="GO:0004084">
    <property type="term" value="F:branched-chain-amino-acid transaminase activity"/>
    <property type="evidence" value="ECO:0007669"/>
    <property type="project" value="UniProtKB-EC"/>
</dbReference>
<dbReference type="Gene3D" id="3.30.470.10">
    <property type="match status" value="1"/>
</dbReference>
<comment type="catalytic activity">
    <reaction evidence="8">
        <text>L-valine + 2-oxoglutarate = 3-methyl-2-oxobutanoate + L-glutamate</text>
        <dbReference type="Rhea" id="RHEA:24813"/>
        <dbReference type="ChEBI" id="CHEBI:11851"/>
        <dbReference type="ChEBI" id="CHEBI:16810"/>
        <dbReference type="ChEBI" id="CHEBI:29985"/>
        <dbReference type="ChEBI" id="CHEBI:57762"/>
        <dbReference type="EC" id="2.6.1.42"/>
    </reaction>
</comment>
<comment type="pathway">
    <text evidence="4">Amino-acid biosynthesis; L-leucine biosynthesis; L-leucine from 3-methyl-2-oxobutanoate: step 4/4.</text>
</comment>
<evidence type="ECO:0000256" key="3">
    <source>
        <dbReference type="ARBA" id="ARBA00004931"/>
    </source>
</evidence>
<dbReference type="OrthoDB" id="9805628at2"/>
<dbReference type="EMBL" id="SZVO01000007">
    <property type="protein sequence ID" value="TKT91196.1"/>
    <property type="molecule type" value="Genomic_DNA"/>
</dbReference>
<dbReference type="RefSeq" id="WP_137341056.1">
    <property type="nucleotide sequence ID" value="NZ_BSQH01000013.1"/>
</dbReference>
<dbReference type="InterPro" id="IPR036038">
    <property type="entry name" value="Aminotransferase-like"/>
</dbReference>
<dbReference type="InterPro" id="IPR043132">
    <property type="entry name" value="BCAT-like_C"/>
</dbReference>
<evidence type="ECO:0000256" key="4">
    <source>
        <dbReference type="ARBA" id="ARBA00005072"/>
    </source>
</evidence>
<proteinExistence type="inferred from homology"/>
<comment type="catalytic activity">
    <reaction evidence="10">
        <text>L-leucine + 2-oxoglutarate = 4-methyl-2-oxopentanoate + L-glutamate</text>
        <dbReference type="Rhea" id="RHEA:18321"/>
        <dbReference type="ChEBI" id="CHEBI:16810"/>
        <dbReference type="ChEBI" id="CHEBI:17865"/>
        <dbReference type="ChEBI" id="CHEBI:29985"/>
        <dbReference type="ChEBI" id="CHEBI:57427"/>
        <dbReference type="EC" id="2.6.1.42"/>
    </reaction>
</comment>
<keyword evidence="11" id="KW-0032">Aminotransferase</keyword>
<gene>
    <name evidence="11" type="ORF">FDK13_16240</name>
</gene>
<dbReference type="Proteomes" id="UP000304900">
    <property type="component" value="Unassembled WGS sequence"/>
</dbReference>
<dbReference type="InterPro" id="IPR050571">
    <property type="entry name" value="Class-IV_PLP-Dep_Aminotrnsfr"/>
</dbReference>
<dbReference type="Gene3D" id="3.20.10.10">
    <property type="entry name" value="D-amino Acid Aminotransferase, subunit A, domain 2"/>
    <property type="match status" value="1"/>
</dbReference>
<evidence type="ECO:0000256" key="8">
    <source>
        <dbReference type="ARBA" id="ARBA00048212"/>
    </source>
</evidence>
<organism evidence="11 12">
    <name type="scientific">Dyadobacter frigoris</name>
    <dbReference type="NCBI Taxonomy" id="2576211"/>
    <lineage>
        <taxon>Bacteria</taxon>
        <taxon>Pseudomonadati</taxon>
        <taxon>Bacteroidota</taxon>
        <taxon>Cytophagia</taxon>
        <taxon>Cytophagales</taxon>
        <taxon>Spirosomataceae</taxon>
        <taxon>Dyadobacter</taxon>
    </lineage>
</organism>
<reference evidence="11 12" key="1">
    <citation type="submission" date="2019-05" db="EMBL/GenBank/DDBJ databases">
        <title>Dyadobacter AR-3-8 sp. nov., isolated from arctic soil.</title>
        <authorList>
            <person name="Chaudhary D.K."/>
        </authorList>
    </citation>
    <scope>NUCLEOTIDE SEQUENCE [LARGE SCALE GENOMIC DNA]</scope>
    <source>
        <strain evidence="11 12">AR-3-8</strain>
    </source>
</reference>
<dbReference type="GO" id="GO:0008652">
    <property type="term" value="P:amino acid biosynthetic process"/>
    <property type="evidence" value="ECO:0007669"/>
    <property type="project" value="UniProtKB-ARBA"/>
</dbReference>
<keyword evidence="12" id="KW-1185">Reference proteome</keyword>
<evidence type="ECO:0000256" key="2">
    <source>
        <dbReference type="ARBA" id="ARBA00004824"/>
    </source>
</evidence>
<name>A0A4U6D3I1_9BACT</name>
<sequence length="276" mass="31408">MPFHLYFNGEISPLDSTIFKSNDLAILRGYGMFDYFRTYNGVPFRWDDYWQRFENSAKLLKLPLPLNQEEVAEILADLHALSGEAEVAFRFILTGGYAPDSVNVVQPNFLIRTEALPRDNPAALLKGMKVLPYQYVRDLPEIKTTNYVHMVLMADEMKKQGASDLLFHKDGEISELTRSNFFIFKGDTLITSDTNILRGITRKVVLELAAAHFKIEVRPLLYSELETADEAFTTSSTKWVMPIVQIGDNLVGDGKAGKRTLSLQDLFKKVVMEWGR</sequence>
<dbReference type="InterPro" id="IPR001544">
    <property type="entry name" value="Aminotrans_IV"/>
</dbReference>
<dbReference type="GO" id="GO:0046394">
    <property type="term" value="P:carboxylic acid biosynthetic process"/>
    <property type="evidence" value="ECO:0007669"/>
    <property type="project" value="UniProtKB-ARBA"/>
</dbReference>
<accession>A0A4U6D3I1</accession>
<evidence type="ECO:0000313" key="12">
    <source>
        <dbReference type="Proteomes" id="UP000304900"/>
    </source>
</evidence>
<dbReference type="FunFam" id="3.20.10.10:FF:000002">
    <property type="entry name" value="D-alanine aminotransferase"/>
    <property type="match status" value="1"/>
</dbReference>